<feature type="region of interest" description="Disordered" evidence="2">
    <location>
        <begin position="203"/>
        <end position="475"/>
    </location>
</feature>
<dbReference type="Proteomes" id="UP000355283">
    <property type="component" value="Unassembled WGS sequence"/>
</dbReference>
<dbReference type="InterPro" id="IPR050496">
    <property type="entry name" value="SNF2_RAD54_helicase_repair"/>
</dbReference>
<feature type="region of interest" description="Disordered" evidence="2">
    <location>
        <begin position="1"/>
        <end position="42"/>
    </location>
</feature>
<feature type="region of interest" description="Disordered" evidence="2">
    <location>
        <begin position="1151"/>
        <end position="1210"/>
    </location>
</feature>
<dbReference type="SUPFAM" id="SSF52540">
    <property type="entry name" value="P-loop containing nucleoside triphosphate hydrolases"/>
    <property type="match status" value="2"/>
</dbReference>
<dbReference type="InterPro" id="IPR027417">
    <property type="entry name" value="P-loop_NTPase"/>
</dbReference>
<dbReference type="Gene3D" id="3.40.50.300">
    <property type="entry name" value="P-loop containing nucleotide triphosphate hydrolases"/>
    <property type="match status" value="1"/>
</dbReference>
<feature type="compositionally biased region" description="Gly residues" evidence="2">
    <location>
        <begin position="1285"/>
        <end position="1294"/>
    </location>
</feature>
<accession>A0A4D9D1F2</accession>
<feature type="compositionally biased region" description="Basic and acidic residues" evidence="2">
    <location>
        <begin position="381"/>
        <end position="390"/>
    </location>
</feature>
<feature type="compositionally biased region" description="Basic and acidic residues" evidence="2">
    <location>
        <begin position="203"/>
        <end position="213"/>
    </location>
</feature>
<feature type="region of interest" description="Disordered" evidence="2">
    <location>
        <begin position="504"/>
        <end position="560"/>
    </location>
</feature>
<dbReference type="SMART" id="SM00490">
    <property type="entry name" value="HELICc"/>
    <property type="match status" value="1"/>
</dbReference>
<organism evidence="5 6">
    <name type="scientific">Nannochloropsis salina CCMP1776</name>
    <dbReference type="NCBI Taxonomy" id="1027361"/>
    <lineage>
        <taxon>Eukaryota</taxon>
        <taxon>Sar</taxon>
        <taxon>Stramenopiles</taxon>
        <taxon>Ochrophyta</taxon>
        <taxon>Eustigmatophyceae</taxon>
        <taxon>Eustigmatales</taxon>
        <taxon>Monodopsidaceae</taxon>
        <taxon>Microchloropsis</taxon>
        <taxon>Microchloropsis salina</taxon>
    </lineage>
</organism>
<dbReference type="GO" id="GO:0005634">
    <property type="term" value="C:nucleus"/>
    <property type="evidence" value="ECO:0007669"/>
    <property type="project" value="TreeGrafter"/>
</dbReference>
<dbReference type="InterPro" id="IPR014001">
    <property type="entry name" value="Helicase_ATP-bd"/>
</dbReference>
<dbReference type="FunFam" id="3.40.50.10810:FF:000094">
    <property type="entry name" value="DNA excision repair protein ERCC-6"/>
    <property type="match status" value="1"/>
</dbReference>
<protein>
    <submittedName>
        <fullName evidence="5">Uncharacterized protein</fullName>
    </submittedName>
</protein>
<dbReference type="GO" id="GO:0006283">
    <property type="term" value="P:transcription-coupled nucleotide-excision repair"/>
    <property type="evidence" value="ECO:0007669"/>
    <property type="project" value="TreeGrafter"/>
</dbReference>
<feature type="region of interest" description="Disordered" evidence="2">
    <location>
        <begin position="1276"/>
        <end position="1305"/>
    </location>
</feature>
<gene>
    <name evidence="5" type="ORF">NSK_003639</name>
</gene>
<dbReference type="EMBL" id="SDOX01000016">
    <property type="protein sequence ID" value="TFJ85216.1"/>
    <property type="molecule type" value="Genomic_DNA"/>
</dbReference>
<feature type="compositionally biased region" description="Acidic residues" evidence="2">
    <location>
        <begin position="421"/>
        <end position="433"/>
    </location>
</feature>
<feature type="compositionally biased region" description="Acidic residues" evidence="2">
    <location>
        <begin position="1194"/>
        <end position="1208"/>
    </location>
</feature>
<reference evidence="5 6" key="1">
    <citation type="submission" date="2019-01" db="EMBL/GenBank/DDBJ databases">
        <title>Nuclear Genome Assembly of the Microalgal Biofuel strain Nannochloropsis salina CCMP1776.</title>
        <authorList>
            <person name="Hovde B."/>
        </authorList>
    </citation>
    <scope>NUCLEOTIDE SEQUENCE [LARGE SCALE GENOMIC DNA]</scope>
    <source>
        <strain evidence="5 6">CCMP1776</strain>
    </source>
</reference>
<feature type="region of interest" description="Disordered" evidence="2">
    <location>
        <begin position="102"/>
        <end position="162"/>
    </location>
</feature>
<feature type="compositionally biased region" description="Basic and acidic residues" evidence="2">
    <location>
        <begin position="270"/>
        <end position="298"/>
    </location>
</feature>
<name>A0A4D9D1F2_9STRA</name>
<dbReference type="SMART" id="SM00487">
    <property type="entry name" value="DEXDc"/>
    <property type="match status" value="1"/>
</dbReference>
<dbReference type="InterPro" id="IPR001650">
    <property type="entry name" value="Helicase_C-like"/>
</dbReference>
<dbReference type="Pfam" id="PF00271">
    <property type="entry name" value="Helicase_C"/>
    <property type="match status" value="1"/>
</dbReference>
<feature type="compositionally biased region" description="Basic and acidic residues" evidence="2">
    <location>
        <begin position="312"/>
        <end position="332"/>
    </location>
</feature>
<dbReference type="PANTHER" id="PTHR45629">
    <property type="entry name" value="SNF2/RAD54 FAMILY MEMBER"/>
    <property type="match status" value="1"/>
</dbReference>
<sequence length="1305" mass="141643">MESKEQGEASVSAVFPVNETPSAASSTSSASAPPATPSTTHATLVGAEGVPQNGHINMHNDEQVDNVLDRLGVRHVDEEVMASEVIQKAQARWAAVAAAKRARRPQTPLPPLNEPAHALTTSDSGECDTGVLPPSGDGQKMEAGGGLPKEESDGGGTDVEGEEKILLQKKCNAKRRRRAVSSMLGESNEVRFGDLTPFEEQRLAAEQKADRAEGGVAARGRAGVKDIGKDMDRHTKKKKFKKRSLEGAETPSHMVRRKKTEAPEGSQELGTKKEGDTKHAGIKKEGEEKGQGEKEHAMASDAAAFPTAVPPRKVERGEQAVEGVRVKEEEGQQRCPAPDVGGGRRRGSTGLEEMLGSQNSLPCPVCGRHVPVKDTSYPDADLSRHMDRCTRGSRPGKALKGGPGEGGGTIGTGDTVKEGMDFLDDESSGEEQGGEGIKSEGEGQESASPPPRGQTGGNDWRVKTEEAAAMTGTQRRQGLLMVDDFLEENYRRRLEEYRVGLGALGSPGEATALDGGEDEEEVEDEEVAPASLSGGQAEGELTSPPRPGSRGAQATARREGLGENEVAGPLALPGGFVLPASINRKLYWYQRTGVRWLWELYRQGAGGILGDEMGLGKTVQVSAFLGGLHRSGRLEGGALVVAPATLMSQWVAELFLWAPRLRVVVLHRSAAAFAAQPGPKVSRFVRRVLGMGRGRAGLVCLSTYESLKLLRKELLNHPWAYVALDEGQKIRNPDAEVTICAKQLPTIHRLILSGTPIQNNLRELWSLFDFCFPGRLGTLPAFETELATPIRLGGYSNATPTQAQCAYRCALVLRDLVHPYLLRRMKKDIMTILPLPKKTEQVLFCKLTPRQRALYRAVISSPEIRLIVEGKASHFRAITILRKICNHADLVAGPDEEGTELMARLVAGGGWADEWRGGEEEEEEEDEAARMVMPAAAREALASVTKGTMGAVGRSGKMQVLAEVLPRWARQGHRVLLFSQTRQMLDLLERFVRSRGWEYLRMDGSTNVGARPALIERFNQDTRVFVFLLTTRTGGLGISLTGANRVILFDPDWNPQTDIQARERAWRLGQRRPVTIYRLVTTGTIEEKIYQRQIFKTAISNRVLVDAKQKRLFSSGELKELFTLREDFAGDEEAPNDTAMEFMDGVVKKADVEGRRKGKTGGKGRKGRREKGRGGGRGEDEDDPVVSVTRGEAVEEERGDGEEEEQDVEDNKILRAVFKGRGLASVLSHDVVEAGRRNTELWMEMQARARQVADRAAAALRASAAMVQATQAQDHFTPTWTGRSGSAGVGGGGDPCRASVRGGAG</sequence>
<evidence type="ECO:0000313" key="6">
    <source>
        <dbReference type="Proteomes" id="UP000355283"/>
    </source>
</evidence>
<dbReference type="GO" id="GO:0005524">
    <property type="term" value="F:ATP binding"/>
    <property type="evidence" value="ECO:0007669"/>
    <property type="project" value="InterPro"/>
</dbReference>
<feature type="compositionally biased region" description="Low complexity" evidence="2">
    <location>
        <begin position="20"/>
        <end position="42"/>
    </location>
</feature>
<dbReference type="Gene3D" id="3.40.50.10810">
    <property type="entry name" value="Tandem AAA-ATPase domain"/>
    <property type="match status" value="1"/>
</dbReference>
<evidence type="ECO:0000256" key="1">
    <source>
        <dbReference type="ARBA" id="ARBA00022801"/>
    </source>
</evidence>
<dbReference type="InterPro" id="IPR049730">
    <property type="entry name" value="SNF2/RAD54-like_C"/>
</dbReference>
<dbReference type="GO" id="GO:0016787">
    <property type="term" value="F:hydrolase activity"/>
    <property type="evidence" value="ECO:0007669"/>
    <property type="project" value="UniProtKB-KW"/>
</dbReference>
<feature type="compositionally biased region" description="Gly residues" evidence="2">
    <location>
        <begin position="399"/>
        <end position="411"/>
    </location>
</feature>
<dbReference type="OrthoDB" id="413460at2759"/>
<dbReference type="Gene3D" id="1.20.120.850">
    <property type="entry name" value="SWI2/SNF2 ATPases, N-terminal domain"/>
    <property type="match status" value="1"/>
</dbReference>
<evidence type="ECO:0000259" key="4">
    <source>
        <dbReference type="PROSITE" id="PS51194"/>
    </source>
</evidence>
<dbReference type="PROSITE" id="PS51194">
    <property type="entry name" value="HELICASE_CTER"/>
    <property type="match status" value="1"/>
</dbReference>
<feature type="compositionally biased region" description="Basic and acidic residues" evidence="2">
    <location>
        <begin position="223"/>
        <end position="233"/>
    </location>
</feature>
<dbReference type="PROSITE" id="PS51192">
    <property type="entry name" value="HELICASE_ATP_BIND_1"/>
    <property type="match status" value="1"/>
</dbReference>
<keyword evidence="6" id="KW-1185">Reference proteome</keyword>
<feature type="compositionally biased region" description="Basic residues" evidence="2">
    <location>
        <begin position="1156"/>
        <end position="1171"/>
    </location>
</feature>
<feature type="compositionally biased region" description="Acidic residues" evidence="2">
    <location>
        <begin position="515"/>
        <end position="527"/>
    </location>
</feature>
<dbReference type="GO" id="GO:0008094">
    <property type="term" value="F:ATP-dependent activity, acting on DNA"/>
    <property type="evidence" value="ECO:0007669"/>
    <property type="project" value="TreeGrafter"/>
</dbReference>
<dbReference type="CDD" id="cd18000">
    <property type="entry name" value="DEXHc_ERCC6"/>
    <property type="match status" value="1"/>
</dbReference>
<dbReference type="PANTHER" id="PTHR45629:SF7">
    <property type="entry name" value="DNA EXCISION REPAIR PROTEIN ERCC-6-RELATED"/>
    <property type="match status" value="1"/>
</dbReference>
<evidence type="ECO:0000256" key="2">
    <source>
        <dbReference type="SAM" id="MobiDB-lite"/>
    </source>
</evidence>
<dbReference type="InterPro" id="IPR038718">
    <property type="entry name" value="SNF2-like_sf"/>
</dbReference>
<feature type="domain" description="Helicase C-terminal" evidence="4">
    <location>
        <begin position="960"/>
        <end position="1113"/>
    </location>
</feature>
<proteinExistence type="predicted"/>
<feature type="domain" description="Helicase ATP-binding" evidence="3">
    <location>
        <begin position="598"/>
        <end position="774"/>
    </location>
</feature>
<evidence type="ECO:0000313" key="5">
    <source>
        <dbReference type="EMBL" id="TFJ85216.1"/>
    </source>
</evidence>
<dbReference type="Pfam" id="PF00176">
    <property type="entry name" value="SNF2-rel_dom"/>
    <property type="match status" value="1"/>
</dbReference>
<comment type="caution">
    <text evidence="5">The sequence shown here is derived from an EMBL/GenBank/DDBJ whole genome shotgun (WGS) entry which is preliminary data.</text>
</comment>
<dbReference type="CDD" id="cd18793">
    <property type="entry name" value="SF2_C_SNF"/>
    <property type="match status" value="1"/>
</dbReference>
<evidence type="ECO:0000259" key="3">
    <source>
        <dbReference type="PROSITE" id="PS51192"/>
    </source>
</evidence>
<keyword evidence="1" id="KW-0378">Hydrolase</keyword>
<dbReference type="InterPro" id="IPR000330">
    <property type="entry name" value="SNF2_N"/>
</dbReference>